<evidence type="ECO:0000313" key="2">
    <source>
        <dbReference type="Proteomes" id="UP001359559"/>
    </source>
</evidence>
<reference evidence="1 2" key="1">
    <citation type="submission" date="2024-01" db="EMBL/GenBank/DDBJ databases">
        <title>The genomes of 5 underutilized Papilionoideae crops provide insights into root nodulation and disease resistance.</title>
        <authorList>
            <person name="Yuan L."/>
        </authorList>
    </citation>
    <scope>NUCLEOTIDE SEQUENCE [LARGE SCALE GENOMIC DNA]</scope>
    <source>
        <strain evidence="1">LY-2023</strain>
        <tissue evidence="1">Leaf</tissue>
    </source>
</reference>
<dbReference type="PANTHER" id="PTHR35099">
    <property type="entry name" value="OS02G0182700 PROTEIN"/>
    <property type="match status" value="1"/>
</dbReference>
<keyword evidence="2" id="KW-1185">Reference proteome</keyword>
<protein>
    <submittedName>
        <fullName evidence="1">Uncharacterized protein</fullName>
    </submittedName>
</protein>
<dbReference type="Proteomes" id="UP001359559">
    <property type="component" value="Unassembled WGS sequence"/>
</dbReference>
<sequence>MSDFKDHWVDMATADDTIVAGFLLRLRQPSFFNLQWTVRKSRTRRCRKTKLSRATTSPTTPLSWTAATSVDGYEGSAHSTRPVHDSGSKVRFRSFFFLLKIPVPVSE</sequence>
<dbReference type="PANTHER" id="PTHR35099:SF10">
    <property type="entry name" value="BZIP DOMAIN-CONTAINING PROTEIN"/>
    <property type="match status" value="1"/>
</dbReference>
<gene>
    <name evidence="1" type="ORF">RJT34_23567</name>
</gene>
<proteinExistence type="predicted"/>
<organism evidence="1 2">
    <name type="scientific">Clitoria ternatea</name>
    <name type="common">Butterfly pea</name>
    <dbReference type="NCBI Taxonomy" id="43366"/>
    <lineage>
        <taxon>Eukaryota</taxon>
        <taxon>Viridiplantae</taxon>
        <taxon>Streptophyta</taxon>
        <taxon>Embryophyta</taxon>
        <taxon>Tracheophyta</taxon>
        <taxon>Spermatophyta</taxon>
        <taxon>Magnoliopsida</taxon>
        <taxon>eudicotyledons</taxon>
        <taxon>Gunneridae</taxon>
        <taxon>Pentapetalae</taxon>
        <taxon>rosids</taxon>
        <taxon>fabids</taxon>
        <taxon>Fabales</taxon>
        <taxon>Fabaceae</taxon>
        <taxon>Papilionoideae</taxon>
        <taxon>50 kb inversion clade</taxon>
        <taxon>NPAAA clade</taxon>
        <taxon>indigoferoid/millettioid clade</taxon>
        <taxon>Phaseoleae</taxon>
        <taxon>Clitoria</taxon>
    </lineage>
</organism>
<comment type="caution">
    <text evidence="1">The sequence shown here is derived from an EMBL/GenBank/DDBJ whole genome shotgun (WGS) entry which is preliminary data.</text>
</comment>
<accession>A0AAN9FL90</accession>
<dbReference type="AlphaFoldDB" id="A0AAN9FL90"/>
<name>A0AAN9FL90_CLITE</name>
<dbReference type="EMBL" id="JAYKXN010000006">
    <property type="protein sequence ID" value="KAK7278537.1"/>
    <property type="molecule type" value="Genomic_DNA"/>
</dbReference>
<evidence type="ECO:0000313" key="1">
    <source>
        <dbReference type="EMBL" id="KAK7278537.1"/>
    </source>
</evidence>